<protein>
    <submittedName>
        <fullName evidence="3">Glycerol acyltransferase</fullName>
    </submittedName>
</protein>
<dbReference type="InterPro" id="IPR052744">
    <property type="entry name" value="GPAT/DAPAT"/>
</dbReference>
<evidence type="ECO:0000313" key="3">
    <source>
        <dbReference type="EMBL" id="KJD35975.1"/>
    </source>
</evidence>
<comment type="caution">
    <text evidence="3">The sequence shown here is derived from an EMBL/GenBank/DDBJ whole genome shotgun (WGS) entry which is preliminary data.</text>
</comment>
<keyword evidence="3" id="KW-0012">Acyltransferase</keyword>
<dbReference type="GO" id="GO:0004366">
    <property type="term" value="F:glycerol-3-phosphate O-acyltransferase activity"/>
    <property type="evidence" value="ECO:0007669"/>
    <property type="project" value="TreeGrafter"/>
</dbReference>
<dbReference type="PATRIC" id="fig|1435349.4.peg.2830"/>
<dbReference type="GO" id="GO:0016287">
    <property type="term" value="F:glycerone-phosphate O-acyltransferase activity"/>
    <property type="evidence" value="ECO:0007669"/>
    <property type="project" value="TreeGrafter"/>
</dbReference>
<evidence type="ECO:0000313" key="4">
    <source>
        <dbReference type="Proteomes" id="UP000032578"/>
    </source>
</evidence>
<dbReference type="GO" id="GO:0008654">
    <property type="term" value="P:phospholipid biosynthetic process"/>
    <property type="evidence" value="ECO:0007669"/>
    <property type="project" value="TreeGrafter"/>
</dbReference>
<keyword evidence="1" id="KW-1133">Transmembrane helix</keyword>
<gene>
    <name evidence="3" type="ORF">PW52_09215</name>
</gene>
<dbReference type="SMART" id="SM00563">
    <property type="entry name" value="PlsC"/>
    <property type="match status" value="1"/>
</dbReference>
<reference evidence="3 4" key="1">
    <citation type="submission" date="2014-11" db="EMBL/GenBank/DDBJ databases">
        <title>Tamlana sedimentorum sp. nov., isolated from shallow sand sediments of the Sea of Japan.</title>
        <authorList>
            <person name="Romanenko L.A."/>
        </authorList>
    </citation>
    <scope>NUCLEOTIDE SEQUENCE [LARGE SCALE GENOMIC DNA]</scope>
    <source>
        <strain evidence="3 4">JCM 19808</strain>
    </source>
</reference>
<accession>A0A0D7W9Y0</accession>
<dbReference type="AlphaFoldDB" id="A0A0D7W9Y0"/>
<evidence type="ECO:0000256" key="1">
    <source>
        <dbReference type="SAM" id="Phobius"/>
    </source>
</evidence>
<feature type="domain" description="Phospholipid/glycerol acyltransferase" evidence="2">
    <location>
        <begin position="1"/>
        <end position="118"/>
    </location>
</feature>
<dbReference type="EMBL" id="JTDW01000005">
    <property type="protein sequence ID" value="KJD35975.1"/>
    <property type="molecule type" value="Genomic_DNA"/>
</dbReference>
<dbReference type="InterPro" id="IPR002123">
    <property type="entry name" value="Plipid/glycerol_acylTrfase"/>
</dbReference>
<name>A0A0D7W9Y0_9FLAO</name>
<dbReference type="PANTHER" id="PTHR31605:SF0">
    <property type="entry name" value="GLYCEROL-3-PHOSPHATE O-ACYLTRANSFERASE 1"/>
    <property type="match status" value="1"/>
</dbReference>
<dbReference type="Pfam" id="PF01553">
    <property type="entry name" value="Acyltransferase"/>
    <property type="match status" value="1"/>
</dbReference>
<dbReference type="PANTHER" id="PTHR31605">
    <property type="entry name" value="GLYCEROL-3-PHOSPHATE O-ACYLTRANSFERASE 1"/>
    <property type="match status" value="1"/>
</dbReference>
<evidence type="ECO:0000259" key="2">
    <source>
        <dbReference type="SMART" id="SM00563"/>
    </source>
</evidence>
<feature type="transmembrane region" description="Helical" evidence="1">
    <location>
        <begin position="217"/>
        <end position="237"/>
    </location>
</feature>
<organism evidence="3 4">
    <name type="scientific">Neotamlana sedimentorum</name>
    <dbReference type="NCBI Taxonomy" id="1435349"/>
    <lineage>
        <taxon>Bacteria</taxon>
        <taxon>Pseudomonadati</taxon>
        <taxon>Bacteroidota</taxon>
        <taxon>Flavobacteriia</taxon>
        <taxon>Flavobacteriales</taxon>
        <taxon>Flavobacteriaceae</taxon>
        <taxon>Neotamlana</taxon>
    </lineage>
</organism>
<keyword evidence="4" id="KW-1185">Reference proteome</keyword>
<feature type="transmembrane region" description="Helical" evidence="1">
    <location>
        <begin position="249"/>
        <end position="272"/>
    </location>
</feature>
<keyword evidence="1" id="KW-0472">Membrane</keyword>
<dbReference type="STRING" id="1435349.PW52_09215"/>
<feature type="transmembrane region" description="Helical" evidence="1">
    <location>
        <begin position="278"/>
        <end position="294"/>
    </location>
</feature>
<dbReference type="Proteomes" id="UP000032578">
    <property type="component" value="Unassembled WGS sequence"/>
</dbReference>
<keyword evidence="3" id="KW-0808">Transferase</keyword>
<proteinExistence type="predicted"/>
<dbReference type="SUPFAM" id="SSF69593">
    <property type="entry name" value="Glycerol-3-phosphate (1)-acyltransferase"/>
    <property type="match status" value="1"/>
</dbReference>
<sequence length="296" mass="33928">MDALLIAVYGNGRFFYFLTRASVFNKPLIAKILKSLQMIPVYRVRDGWSTISNNVEVFNTCSELLHNNDAVSLFPEGNHSLKRTVRPLSKGFTRIVFETLEKYPETDLQIIPLGLNYENAKNYPDSVSLNFGITISAKQFLFEDKHKSVLKLKTVLQERISQLTTHIPEDNYAVTLEKLKTINVDFLQPERINSLIKDDCLDEIPPFKSKKSTLKKLFKTLLIFQLIVPFIVWQFLIKPKIKEAEFTATFRFAVAITLVPIWVFLVFCLLAAGFSIRIGLIYLITVFLIALLTSKI</sequence>
<keyword evidence="1" id="KW-0812">Transmembrane</keyword>